<feature type="compositionally biased region" description="Pro residues" evidence="1">
    <location>
        <begin position="303"/>
        <end position="312"/>
    </location>
</feature>
<feature type="region of interest" description="Disordered" evidence="1">
    <location>
        <begin position="339"/>
        <end position="361"/>
    </location>
</feature>
<feature type="compositionally biased region" description="Low complexity" evidence="1">
    <location>
        <begin position="219"/>
        <end position="234"/>
    </location>
</feature>
<feature type="compositionally biased region" description="Polar residues" evidence="1">
    <location>
        <begin position="348"/>
        <end position="361"/>
    </location>
</feature>
<feature type="region of interest" description="Disordered" evidence="1">
    <location>
        <begin position="31"/>
        <end position="92"/>
    </location>
</feature>
<feature type="region of interest" description="Disordered" evidence="1">
    <location>
        <begin position="294"/>
        <end position="316"/>
    </location>
</feature>
<feature type="region of interest" description="Disordered" evidence="1">
    <location>
        <begin position="1306"/>
        <end position="1377"/>
    </location>
</feature>
<feature type="compositionally biased region" description="Polar residues" evidence="1">
    <location>
        <begin position="662"/>
        <end position="671"/>
    </location>
</feature>
<feature type="region of interest" description="Disordered" evidence="1">
    <location>
        <begin position="866"/>
        <end position="898"/>
    </location>
</feature>
<sequence length="1447" mass="151350">MLGRDTTPLRPKIRVPASNTIQATRKSALPVRKPDVKVKDRGGPSANAGTVNAELTMSTPEADTRLRSGRLPSSALPASASGPSVTRTSAKAAVETGITETGIPATLPVEPSRSIPILRSAASPLSKTSSSTTKLASPPTRLRLPSTTTRSAILFPTSASSEVPAPLSSTTSLVPPTPATKPSTGPSRLRAPSTKAPGVALPKSISSTAARRDATPKPAQTVSNSSSVSPQTPSALHSISKLKLPTTLMIKGAANPTGTAMLRGRTISAAASSAPRKYAATTSIPRARTLSMMGAGSSRKQPSPVPPVPTSPGPRMRLGTVASGPTAVVPPAVRARATATLGARPGKLSTSSPASTKTSVTGVATSYVTSSTAVKTDLPTATATMPASASRLRKPSSTGKLAASTAGIGGNGSVSSAVSGPSVTTSAEGSLILTTSGPDASTAALIQRTSGPSLTSPTQHIPDTSSATTAISPEKIQPAIPRSKSAAVLSSSSARKRAPPSIVTDTYSLPSRVQVISPSLPLRRTSPRPPPSPSSPAHAAAFATARSVFQRRHDNSVSSTGLVASGTGYRSKSLSPSPTPTRLYLGKTIADISREPAASYASPTDTLPLSTTSDWTPSTPQGDARMLATPQLQPPVAFRVPSLKEDPNCASFTEAHVDESDTVTNLPSASTRGDIRNSPITTEATRTSVASTISASLSAVGGPGSRSSQGSGSLVSPDESVASPHSPKWSSNASDADWDSPSVYRKGPMDTPRQSEESVRGQYGPGVAERIVGQILRGSAATQPVVTTASTLEGHLKQSLRREIDGTRTMDLEQPVRMKTIALPSPIPQDPSIELPTIRRRTAGSWTGTNPGKDSVTSLTGISFARSRSGKGEGIDEALLPATKPTTKSSASSHMHPNYQSRADTASMALGTGLDTALPSGLPRSQTTKREPQFPVKQDFIPVDRQPKKTSAFARLPSPLLIPPSSPRLSLVPSPSTLSPTVLAQPLPPSPLPSMPPSAMRLPPPSPSRPVLDVKALLANPRDRSITAEGPRSRKTTTLDSGSFGTGADDAIVTSRTTIEHLERDGGYGVKTAAELSSPRILEGPSLTSKLVPTTNRLGDERKPRPPILNLKLPLTPVSITMEPPTPLSHGTSGAGTVTQADQRASAASPSRIPSLSSSPSRSHHAGDAPATPQPYYTVFGSTSGRTVSAVSGEDWISSSFVHRTQSTTSERSLVKRFSERFVRRKESADDEQRGRTSSSSMKLSKRSLSRSSRTSAWSLGAGFDDDIELPPPKELRSRKPEPQSGNRVWRLMKRISTGGMKEKYEADDHAFPPPVPPLPSSLYSHRGPLPLSTRSLPIPTSSNTMRSPSLESKSIPNRSRQSSVSSDYPERVSDDPSIIRVPTMNAINSSRFEAVTFRAQKNEKTGITEQEKADRWNELLERSDRAGGTLRFGVLDNSSSGDLFSL</sequence>
<feature type="compositionally biased region" description="Low complexity" evidence="1">
    <location>
        <begin position="602"/>
        <end position="620"/>
    </location>
</feature>
<feature type="compositionally biased region" description="Polar residues" evidence="1">
    <location>
        <begin position="1129"/>
        <end position="1143"/>
    </location>
</feature>
<feature type="compositionally biased region" description="Low complexity" evidence="1">
    <location>
        <begin position="535"/>
        <end position="547"/>
    </location>
</feature>
<feature type="compositionally biased region" description="Polar residues" evidence="1">
    <location>
        <begin position="1333"/>
        <end position="1367"/>
    </location>
</feature>
<feature type="compositionally biased region" description="Basic and acidic residues" evidence="1">
    <location>
        <begin position="32"/>
        <end position="42"/>
    </location>
</feature>
<feature type="region of interest" description="Disordered" evidence="1">
    <location>
        <begin position="1224"/>
        <end position="1291"/>
    </location>
</feature>
<feature type="region of interest" description="Disordered" evidence="1">
    <location>
        <begin position="596"/>
        <end position="621"/>
    </location>
</feature>
<reference evidence="2" key="1">
    <citation type="submission" date="2023-11" db="EMBL/GenBank/DDBJ databases">
        <authorList>
            <person name="De Vega J J."/>
            <person name="De Vega J J."/>
        </authorList>
    </citation>
    <scope>NUCLEOTIDE SEQUENCE</scope>
</reference>
<feature type="compositionally biased region" description="Polar residues" evidence="1">
    <location>
        <begin position="47"/>
        <end position="61"/>
    </location>
</feature>
<organism evidence="2 3">
    <name type="scientific">Mycena citricolor</name>
    <dbReference type="NCBI Taxonomy" id="2018698"/>
    <lineage>
        <taxon>Eukaryota</taxon>
        <taxon>Fungi</taxon>
        <taxon>Dikarya</taxon>
        <taxon>Basidiomycota</taxon>
        <taxon>Agaricomycotina</taxon>
        <taxon>Agaricomycetes</taxon>
        <taxon>Agaricomycetidae</taxon>
        <taxon>Agaricales</taxon>
        <taxon>Marasmiineae</taxon>
        <taxon>Mycenaceae</taxon>
        <taxon>Mycena</taxon>
    </lineage>
</organism>
<accession>A0AAD2HXD6</accession>
<evidence type="ECO:0000256" key="1">
    <source>
        <dbReference type="SAM" id="MobiDB-lite"/>
    </source>
</evidence>
<dbReference type="Proteomes" id="UP001295794">
    <property type="component" value="Unassembled WGS sequence"/>
</dbReference>
<feature type="compositionally biased region" description="Low complexity" evidence="1">
    <location>
        <begin position="120"/>
        <end position="151"/>
    </location>
</feature>
<feature type="compositionally biased region" description="Low complexity" evidence="1">
    <location>
        <begin position="413"/>
        <end position="424"/>
    </location>
</feature>
<feature type="region of interest" description="Disordered" evidence="1">
    <location>
        <begin position="912"/>
        <end position="941"/>
    </location>
</feature>
<feature type="compositionally biased region" description="Polar residues" evidence="1">
    <location>
        <begin position="450"/>
        <end position="471"/>
    </location>
</feature>
<feature type="compositionally biased region" description="Pro residues" evidence="1">
    <location>
        <begin position="986"/>
        <end position="1008"/>
    </location>
</feature>
<feature type="compositionally biased region" description="Polar residues" evidence="1">
    <location>
        <begin position="556"/>
        <end position="576"/>
    </location>
</feature>
<feature type="compositionally biased region" description="Low complexity" evidence="1">
    <location>
        <begin position="881"/>
        <end position="893"/>
    </location>
</feature>
<feature type="compositionally biased region" description="Basic and acidic residues" evidence="1">
    <location>
        <begin position="1272"/>
        <end position="1282"/>
    </location>
</feature>
<keyword evidence="3" id="KW-1185">Reference proteome</keyword>
<proteinExistence type="predicted"/>
<feature type="compositionally biased region" description="Polar residues" evidence="1">
    <location>
        <begin position="678"/>
        <end position="697"/>
    </location>
</feature>
<feature type="compositionally biased region" description="Basic and acidic residues" evidence="1">
    <location>
        <begin position="1224"/>
        <end position="1235"/>
    </location>
</feature>
<comment type="caution">
    <text evidence="2">The sequence shown here is derived from an EMBL/GenBank/DDBJ whole genome shotgun (WGS) entry which is preliminary data.</text>
</comment>
<feature type="region of interest" description="Disordered" evidence="1">
    <location>
        <begin position="120"/>
        <end position="234"/>
    </location>
</feature>
<dbReference type="EMBL" id="CAVNYO010000468">
    <property type="protein sequence ID" value="CAK5283582.1"/>
    <property type="molecule type" value="Genomic_DNA"/>
</dbReference>
<feature type="region of interest" description="Disordered" evidence="1">
    <location>
        <begin position="382"/>
        <end position="424"/>
    </location>
</feature>
<feature type="compositionally biased region" description="Low complexity" evidence="1">
    <location>
        <begin position="1144"/>
        <end position="1161"/>
    </location>
</feature>
<evidence type="ECO:0000313" key="3">
    <source>
        <dbReference type="Proteomes" id="UP001295794"/>
    </source>
</evidence>
<evidence type="ECO:0000313" key="2">
    <source>
        <dbReference type="EMBL" id="CAK5283582.1"/>
    </source>
</evidence>
<feature type="region of interest" description="Disordered" evidence="1">
    <location>
        <begin position="654"/>
        <end position="762"/>
    </location>
</feature>
<feature type="compositionally biased region" description="Polar residues" evidence="1">
    <location>
        <begin position="157"/>
        <end position="186"/>
    </location>
</feature>
<feature type="compositionally biased region" description="Low complexity" evidence="1">
    <location>
        <begin position="729"/>
        <end position="742"/>
    </location>
</feature>
<feature type="region of interest" description="Disordered" evidence="1">
    <location>
        <begin position="518"/>
        <end position="580"/>
    </location>
</feature>
<feature type="region of interest" description="Disordered" evidence="1">
    <location>
        <begin position="450"/>
        <end position="506"/>
    </location>
</feature>
<name>A0AAD2HXD6_9AGAR</name>
<feature type="compositionally biased region" description="Low complexity" evidence="1">
    <location>
        <begin position="482"/>
        <end position="493"/>
    </location>
</feature>
<feature type="region of interest" description="Disordered" evidence="1">
    <location>
        <begin position="1084"/>
        <end position="1174"/>
    </location>
</feature>
<protein>
    <submittedName>
        <fullName evidence="2">Uncharacterized protein</fullName>
    </submittedName>
</protein>
<feature type="compositionally biased region" description="Low complexity" evidence="1">
    <location>
        <begin position="69"/>
        <end position="84"/>
    </location>
</feature>
<feature type="compositionally biased region" description="Low complexity" evidence="1">
    <location>
        <begin position="967"/>
        <end position="985"/>
    </location>
</feature>
<feature type="compositionally biased region" description="Polar residues" evidence="1">
    <location>
        <begin position="1086"/>
        <end position="1097"/>
    </location>
</feature>
<feature type="region of interest" description="Disordered" evidence="1">
    <location>
        <begin position="957"/>
        <end position="1043"/>
    </location>
</feature>
<gene>
    <name evidence="2" type="ORF">MYCIT1_LOCUS36218</name>
</gene>